<evidence type="ECO:0000313" key="1">
    <source>
        <dbReference type="EMBL" id="ALY08843.1"/>
    </source>
</evidence>
<protein>
    <submittedName>
        <fullName evidence="1">Uncharacterized protein</fullName>
    </submittedName>
</protein>
<dbReference type="OrthoDB" id="28227at10239"/>
<dbReference type="KEGG" id="vg:40078414"/>
<gene>
    <name evidence="1" type="primary">57</name>
    <name evidence="1" type="ORF">DRROBERT_57</name>
</gene>
<dbReference type="RefSeq" id="YP_009602554.1">
    <property type="nucleotide sequence ID" value="NC_041939.1"/>
</dbReference>
<evidence type="ECO:0000313" key="2">
    <source>
        <dbReference type="Proteomes" id="UP000226397"/>
    </source>
</evidence>
<keyword evidence="2" id="KW-1185">Reference proteome</keyword>
<proteinExistence type="predicted"/>
<dbReference type="GeneID" id="40078414"/>
<accession>A0A0U4JQP8</accession>
<dbReference type="Proteomes" id="UP000226397">
    <property type="component" value="Segment"/>
</dbReference>
<name>A0A0U4JQP8_9CAUD</name>
<dbReference type="EMBL" id="KU160643">
    <property type="protein sequence ID" value="ALY08843.1"/>
    <property type="molecule type" value="Genomic_DNA"/>
</dbReference>
<organism evidence="1 2">
    <name type="scientific">Arthrobacter phage DrRobert</name>
    <dbReference type="NCBI Taxonomy" id="1772296"/>
    <lineage>
        <taxon>Viruses</taxon>
        <taxon>Duplodnaviria</taxon>
        <taxon>Heunggongvirae</taxon>
        <taxon>Uroviricota</taxon>
        <taxon>Caudoviricetes</taxon>
        <taxon>Korravirus</taxon>
        <taxon>Korravirus drrobert</taxon>
    </lineage>
</organism>
<sequence>MTTRWVVKCTECGNTKLQDQPASEDWTCERKHGKVQQ</sequence>
<reference evidence="1 2" key="1">
    <citation type="submission" date="2015-11" db="EMBL/GenBank/DDBJ databases">
        <authorList>
            <person name="Prout A."/>
            <person name="Gambrah E.F."/>
            <person name="Jacobs-Sera D."/>
            <person name="Guerrero C.A."/>
            <person name="Bowman C.A."/>
            <person name="Russell D.A."/>
            <person name="Pope W.H."/>
            <person name="Hatfull G.F."/>
        </authorList>
    </citation>
    <scope>NUCLEOTIDE SEQUENCE [LARGE SCALE GENOMIC DNA]</scope>
</reference>